<evidence type="ECO:0000256" key="2">
    <source>
        <dbReference type="ARBA" id="ARBA00005005"/>
    </source>
</evidence>
<dbReference type="GO" id="GO:0070403">
    <property type="term" value="F:NAD+ binding"/>
    <property type="evidence" value="ECO:0007669"/>
    <property type="project" value="InterPro"/>
</dbReference>
<dbReference type="InterPro" id="IPR018376">
    <property type="entry name" value="Enoyl-CoA_hyd/isom_CS"/>
</dbReference>
<dbReference type="EMBL" id="UINC01001553">
    <property type="protein sequence ID" value="SUZ83493.1"/>
    <property type="molecule type" value="Genomic_DNA"/>
</dbReference>
<accession>A0A381R1I4</accession>
<evidence type="ECO:0000256" key="7">
    <source>
        <dbReference type="ARBA" id="ARBA00023027"/>
    </source>
</evidence>
<evidence type="ECO:0000259" key="13">
    <source>
        <dbReference type="Pfam" id="PF00725"/>
    </source>
</evidence>
<evidence type="ECO:0000256" key="4">
    <source>
        <dbReference type="ARBA" id="ARBA00011245"/>
    </source>
</evidence>
<dbReference type="InterPro" id="IPR008927">
    <property type="entry name" value="6-PGluconate_DH-like_C_sf"/>
</dbReference>
<dbReference type="UniPathway" id="UPA00659"/>
<evidence type="ECO:0000256" key="12">
    <source>
        <dbReference type="ARBA" id="ARBA00023268"/>
    </source>
</evidence>
<gene>
    <name evidence="15" type="ORF">METZ01_LOCUS36347</name>
</gene>
<dbReference type="Pfam" id="PF02737">
    <property type="entry name" value="3HCDH_N"/>
    <property type="match status" value="1"/>
</dbReference>
<keyword evidence="6" id="KW-0560">Oxidoreductase</keyword>
<dbReference type="InterPro" id="IPR001753">
    <property type="entry name" value="Enoyl-CoA_hydra/iso"/>
</dbReference>
<evidence type="ECO:0000256" key="9">
    <source>
        <dbReference type="ARBA" id="ARBA00023140"/>
    </source>
</evidence>
<evidence type="ECO:0000256" key="8">
    <source>
        <dbReference type="ARBA" id="ARBA00023098"/>
    </source>
</evidence>
<evidence type="ECO:0000256" key="10">
    <source>
        <dbReference type="ARBA" id="ARBA00023235"/>
    </source>
</evidence>
<dbReference type="FunFam" id="3.40.50.720:FF:000009">
    <property type="entry name" value="Fatty oxidation complex, alpha subunit"/>
    <property type="match status" value="1"/>
</dbReference>
<dbReference type="InterPro" id="IPR006108">
    <property type="entry name" value="3HC_DH_C"/>
</dbReference>
<dbReference type="InterPro" id="IPR029045">
    <property type="entry name" value="ClpP/crotonase-like_dom_sf"/>
</dbReference>
<dbReference type="InterPro" id="IPR006176">
    <property type="entry name" value="3-OHacyl-CoA_DH_NAD-bd"/>
</dbReference>
<dbReference type="Gene3D" id="3.40.50.720">
    <property type="entry name" value="NAD(P)-binding Rossmann-like Domain"/>
    <property type="match status" value="1"/>
</dbReference>
<comment type="similarity">
    <text evidence="3">In the N-terminal section; belongs to the enoyl-CoA hydratase/isomerase family.</text>
</comment>
<feature type="domain" description="3-hydroxyacyl-CoA dehydrogenase C-terminal" evidence="13">
    <location>
        <begin position="484"/>
        <end position="570"/>
    </location>
</feature>
<dbReference type="CDD" id="cd06558">
    <property type="entry name" value="crotonase-like"/>
    <property type="match status" value="1"/>
</dbReference>
<evidence type="ECO:0000256" key="11">
    <source>
        <dbReference type="ARBA" id="ARBA00023239"/>
    </source>
</evidence>
<comment type="subcellular location">
    <subcellularLocation>
        <location evidence="1">Peroxisome</location>
    </subcellularLocation>
</comment>
<sequence length="705" mass="77244">MKKLSQSVSYEVKDGVAVLTSDNPPVNALSYHVRQGLADGLEMAQSDEDAKAVVLHCEGRTFFAGADITEFGNPDVPSAPWITVVIEAFEASSKPVVAAIHGTALGGGCETALGCHYRVAVQSAKLGQPEVKLGIIPGAGGTVRLPRVMGVQKALEMMISGNPISAQQALAGGLVDEIVEGDLLSGAITFANKVVRENRPLARVRDSDEKLEEVRENSAIFDDFRKSIARKTRGFKAPEAIIQSVEAAISLPFDEALQNERRLFDECQKSPEAKAQQYFFFAEREAKKIPDVPRDTPTREIKKVGMIGAGTMGGGISMNFLNRGIPVTIIEATQGALDRGLGIIEKNYASTAKKGRITEDDVKQRMSLLTGSLDYEALSDVDLLIEAVFEEMDIKKSVFEKIDKICKPGCILASNTSYLNINEIAAMTSRPEDVIGLHFFSPANIMRLLEIVRGDHTSKEVLATCMEMGTAIGKVAVVVGVCRGFVGNRVLAARMRQSDDLLLKNAMPQEIDRVIFDFGFPMGPFAMRDLAGLDIGWERDKTPDKDTNIRHQICSRGRLGQKTGGGFYDYKEGSRTPMPNAEVEQIIAEVSKNAGIMREEISPEDMLKRMIYAMVNEAAKILDEGIAQRASAIDVIWVYGYGFPTYRGGLTYYADQIGLNNVVADLERFVEEYDDPELEPAPLLRQLAKEGKSFRDYERLGHLEA</sequence>
<keyword evidence="10" id="KW-0413">Isomerase</keyword>
<organism evidence="15">
    <name type="scientific">marine metagenome</name>
    <dbReference type="NCBI Taxonomy" id="408172"/>
    <lineage>
        <taxon>unclassified sequences</taxon>
        <taxon>metagenomes</taxon>
        <taxon>ecological metagenomes</taxon>
    </lineage>
</organism>
<dbReference type="GO" id="GO:0005777">
    <property type="term" value="C:peroxisome"/>
    <property type="evidence" value="ECO:0007669"/>
    <property type="project" value="UniProtKB-SubCell"/>
</dbReference>
<dbReference type="Gene3D" id="3.90.226.10">
    <property type="entry name" value="2-enoyl-CoA Hydratase, Chain A, domain 1"/>
    <property type="match status" value="1"/>
</dbReference>
<dbReference type="PROSITE" id="PS00166">
    <property type="entry name" value="ENOYL_COA_HYDRATASE"/>
    <property type="match status" value="1"/>
</dbReference>
<keyword evidence="9" id="KW-0576">Peroxisome</keyword>
<evidence type="ECO:0000256" key="5">
    <source>
        <dbReference type="ARBA" id="ARBA00022832"/>
    </source>
</evidence>
<dbReference type="Pfam" id="PF00725">
    <property type="entry name" value="3HCDH"/>
    <property type="match status" value="2"/>
</dbReference>
<dbReference type="SUPFAM" id="SSF48179">
    <property type="entry name" value="6-phosphogluconate dehydrogenase C-terminal domain-like"/>
    <property type="match status" value="2"/>
</dbReference>
<proteinExistence type="inferred from homology"/>
<protein>
    <submittedName>
        <fullName evidence="15">Uncharacterized protein</fullName>
    </submittedName>
</protein>
<evidence type="ECO:0000259" key="14">
    <source>
        <dbReference type="Pfam" id="PF02737"/>
    </source>
</evidence>
<dbReference type="Gene3D" id="1.10.1040.50">
    <property type="match status" value="1"/>
</dbReference>
<evidence type="ECO:0000256" key="6">
    <source>
        <dbReference type="ARBA" id="ARBA00023002"/>
    </source>
</evidence>
<dbReference type="GO" id="GO:0004300">
    <property type="term" value="F:enoyl-CoA hydratase activity"/>
    <property type="evidence" value="ECO:0007669"/>
    <property type="project" value="UniProtKB-ARBA"/>
</dbReference>
<keyword evidence="8" id="KW-0443">Lipid metabolism</keyword>
<dbReference type="GO" id="GO:0016853">
    <property type="term" value="F:isomerase activity"/>
    <property type="evidence" value="ECO:0007669"/>
    <property type="project" value="UniProtKB-KW"/>
</dbReference>
<dbReference type="Pfam" id="PF00378">
    <property type="entry name" value="ECH_1"/>
    <property type="match status" value="1"/>
</dbReference>
<dbReference type="PANTHER" id="PTHR23309">
    <property type="entry name" value="3-HYDROXYACYL-COA DEHYROGENASE"/>
    <property type="match status" value="1"/>
</dbReference>
<keyword evidence="11" id="KW-0456">Lyase</keyword>
<comment type="pathway">
    <text evidence="2">Lipid metabolism; fatty acid beta-oxidation.</text>
</comment>
<dbReference type="InterPro" id="IPR036291">
    <property type="entry name" value="NAD(P)-bd_dom_sf"/>
</dbReference>
<evidence type="ECO:0000256" key="1">
    <source>
        <dbReference type="ARBA" id="ARBA00004275"/>
    </source>
</evidence>
<dbReference type="AlphaFoldDB" id="A0A381R1I4"/>
<dbReference type="SUPFAM" id="SSF52096">
    <property type="entry name" value="ClpP/crotonase"/>
    <property type="match status" value="1"/>
</dbReference>
<dbReference type="SUPFAM" id="SSF51735">
    <property type="entry name" value="NAD(P)-binding Rossmann-fold domains"/>
    <property type="match status" value="1"/>
</dbReference>
<dbReference type="GO" id="GO:0003857">
    <property type="term" value="F:(3S)-3-hydroxyacyl-CoA dehydrogenase (NAD+) activity"/>
    <property type="evidence" value="ECO:0007669"/>
    <property type="project" value="TreeGrafter"/>
</dbReference>
<reference evidence="15" key="1">
    <citation type="submission" date="2018-05" db="EMBL/GenBank/DDBJ databases">
        <authorList>
            <person name="Lanie J.A."/>
            <person name="Ng W.-L."/>
            <person name="Kazmierczak K.M."/>
            <person name="Andrzejewski T.M."/>
            <person name="Davidsen T.M."/>
            <person name="Wayne K.J."/>
            <person name="Tettelin H."/>
            <person name="Glass J.I."/>
            <person name="Rusch D."/>
            <person name="Podicherti R."/>
            <person name="Tsui H.-C.T."/>
            <person name="Winkler M.E."/>
        </authorList>
    </citation>
    <scope>NUCLEOTIDE SEQUENCE</scope>
</reference>
<evidence type="ECO:0000256" key="3">
    <source>
        <dbReference type="ARBA" id="ARBA00008750"/>
    </source>
</evidence>
<keyword evidence="7" id="KW-0520">NAD</keyword>
<evidence type="ECO:0000313" key="15">
    <source>
        <dbReference type="EMBL" id="SUZ83493.1"/>
    </source>
</evidence>
<dbReference type="PANTHER" id="PTHR23309:SF49">
    <property type="entry name" value="PEROXISOMAL BIFUNCTIONAL ENZYME"/>
    <property type="match status" value="1"/>
</dbReference>
<comment type="subunit">
    <text evidence="4">Monomer.</text>
</comment>
<feature type="domain" description="3-hydroxyacyl-CoA dehydrogenase C-terminal" evidence="13">
    <location>
        <begin position="607"/>
        <end position="693"/>
    </location>
</feature>
<keyword evidence="12" id="KW-0511">Multifunctional enzyme</keyword>
<name>A0A381R1I4_9ZZZZ</name>
<feature type="domain" description="3-hydroxyacyl-CoA dehydrogenase NAD binding" evidence="14">
    <location>
        <begin position="303"/>
        <end position="480"/>
    </location>
</feature>
<dbReference type="FunFam" id="1.10.1040.50:FF:000006">
    <property type="entry name" value="Peroxisomal bifunctional enzyme"/>
    <property type="match status" value="1"/>
</dbReference>
<keyword evidence="5" id="KW-0276">Fatty acid metabolism</keyword>
<dbReference type="GO" id="GO:0006635">
    <property type="term" value="P:fatty acid beta-oxidation"/>
    <property type="evidence" value="ECO:0007669"/>
    <property type="project" value="UniProtKB-UniPathway"/>
</dbReference>